<feature type="chain" id="PRO_5007834662" evidence="3">
    <location>
        <begin position="20"/>
        <end position="587"/>
    </location>
</feature>
<organism evidence="4 5">
    <name type="scientific">Bdellovibrio bacteriovorus</name>
    <dbReference type="NCBI Taxonomy" id="959"/>
    <lineage>
        <taxon>Bacteria</taxon>
        <taxon>Pseudomonadati</taxon>
        <taxon>Bdellovibrionota</taxon>
        <taxon>Bdellovibrionia</taxon>
        <taxon>Bdellovibrionales</taxon>
        <taxon>Pseudobdellovibrionaceae</taxon>
        <taxon>Bdellovibrio</taxon>
    </lineage>
</organism>
<dbReference type="AlphaFoldDB" id="A0A162H0X5"/>
<feature type="coiled-coil region" evidence="1">
    <location>
        <begin position="189"/>
        <end position="237"/>
    </location>
</feature>
<evidence type="ECO:0000256" key="3">
    <source>
        <dbReference type="SAM" id="SignalP"/>
    </source>
</evidence>
<feature type="compositionally biased region" description="Basic and acidic residues" evidence="2">
    <location>
        <begin position="73"/>
        <end position="86"/>
    </location>
</feature>
<evidence type="ECO:0000313" key="5">
    <source>
        <dbReference type="Proteomes" id="UP000075799"/>
    </source>
</evidence>
<protein>
    <submittedName>
        <fullName evidence="4">Uncharacterized protein</fullName>
    </submittedName>
</protein>
<dbReference type="EMBL" id="LUKD01000001">
    <property type="protein sequence ID" value="KYG69400.1"/>
    <property type="molecule type" value="Genomic_DNA"/>
</dbReference>
<evidence type="ECO:0000313" key="4">
    <source>
        <dbReference type="EMBL" id="KYG69400.1"/>
    </source>
</evidence>
<name>A0A162H0X5_BDEBC</name>
<keyword evidence="3" id="KW-0732">Signal</keyword>
<evidence type="ECO:0000256" key="1">
    <source>
        <dbReference type="SAM" id="Coils"/>
    </source>
</evidence>
<evidence type="ECO:0000256" key="2">
    <source>
        <dbReference type="SAM" id="MobiDB-lite"/>
    </source>
</evidence>
<dbReference type="PROSITE" id="PS51257">
    <property type="entry name" value="PROKAR_LIPOPROTEIN"/>
    <property type="match status" value="1"/>
</dbReference>
<dbReference type="OrthoDB" id="5296217at2"/>
<accession>A0A162H0X5</accession>
<comment type="caution">
    <text evidence="4">The sequence shown here is derived from an EMBL/GenBank/DDBJ whole genome shotgun (WGS) entry which is preliminary data.</text>
</comment>
<reference evidence="4 5" key="1">
    <citation type="submission" date="2016-03" db="EMBL/GenBank/DDBJ databases">
        <authorList>
            <person name="Ploux O."/>
        </authorList>
    </citation>
    <scope>NUCLEOTIDE SEQUENCE [LARGE SCALE GENOMIC DNA]</scope>
    <source>
        <strain evidence="4 5">EC13</strain>
    </source>
</reference>
<feature type="region of interest" description="Disordered" evidence="2">
    <location>
        <begin position="62"/>
        <end position="86"/>
    </location>
</feature>
<keyword evidence="1" id="KW-0175">Coiled coil</keyword>
<dbReference type="RefSeq" id="WP_063206292.1">
    <property type="nucleotide sequence ID" value="NZ_LUKD01000001.1"/>
</dbReference>
<gene>
    <name evidence="4" type="ORF">AZI87_09475</name>
</gene>
<dbReference type="Proteomes" id="UP000075799">
    <property type="component" value="Unassembled WGS sequence"/>
</dbReference>
<sequence>MLRNLGLVLLISCPIASGAQSMWGTGMWGGMQGCSYQTRAGNGATNQDDETKEIQSAISEAQKQLKTKKSEKKKTDRESERHKADIEKTVSDDYAQFVFEHIENNRQCYEYKGLQEEGEFSAQGQQGSEQLPGTAMTPVHGFTISEWKQYCDPGKAGSVSASICSNSRFKPSEGGRSDANTCKKGLSEYRKSYAKSQKLQREIESLESLIERSKEDLKDAKQNALEEQRERMTAQTEGGICVECMQQGNGGYQYQKPQTDWANVIANVGTGLLATYTGYQQNKMVAEYNSNIGWPTQSYPSWSYGFPYLAAGIYGALGGGTGQGAFGCGNGMGGTGNMNGPMGMMGAYGTGSLYGNMGMGGAFGYPAGMMGNTMGGGIFNGGMGPWGMSGYGGMSGYPMMGMGSMMGMGNMMGGYGSMMGVGGIMGMGNMMGSMMGGYGTMMGSMMSGYPMGSMMGYGNMMGYGTMMGMGSMTGYDSTMLQMQSQYQQQMMQMQMQQYQSMMQYQQQYQSQTLQKYQAVSSLQQEMYNLMSRIQQIQYGYGTTYLGSTSSIGLTSLGTTTGTSILTPLPGSVIGTTGTTSTIIPSSR</sequence>
<feature type="signal peptide" evidence="3">
    <location>
        <begin position="1"/>
        <end position="19"/>
    </location>
</feature>
<proteinExistence type="predicted"/>